<sequence>MSVVVRKIGAVLSEYAGTQDTSQLASLPAAVHPGAIPDTALAIFARKVYIARRDRERASHSPELFNDPAWDILLDLFIAHAQDKFISVSDAGLAGQVPATTALRWVWSLEKTGLVERRADKSDKRRSFVMLTASGLSYMRKVLATMSVRMKPPLFAS</sequence>
<dbReference type="EMBL" id="JACICY010000006">
    <property type="protein sequence ID" value="MBB3861431.1"/>
    <property type="molecule type" value="Genomic_DNA"/>
</dbReference>
<proteinExistence type="predicted"/>
<reference evidence="1 2" key="1">
    <citation type="submission" date="2020-08" db="EMBL/GenBank/DDBJ databases">
        <title>Genomic Encyclopedia of Type Strains, Phase IV (KMG-IV): sequencing the most valuable type-strain genomes for metagenomic binning, comparative biology and taxonomic classification.</title>
        <authorList>
            <person name="Goeker M."/>
        </authorList>
    </citation>
    <scope>NUCLEOTIDE SEQUENCE [LARGE SCALE GENOMIC DNA]</scope>
    <source>
        <strain evidence="1 2">DSM 14552</strain>
    </source>
</reference>
<evidence type="ECO:0000313" key="1">
    <source>
        <dbReference type="EMBL" id="MBB3861431.1"/>
    </source>
</evidence>
<name>A0A7W5ZXS0_9SPHN</name>
<dbReference type="AlphaFoldDB" id="A0A7W5ZXS0"/>
<evidence type="ECO:0000313" key="2">
    <source>
        <dbReference type="Proteomes" id="UP000562395"/>
    </source>
</evidence>
<dbReference type="RefSeq" id="WP_246386022.1">
    <property type="nucleotide sequence ID" value="NZ_JACICY010000006.1"/>
</dbReference>
<dbReference type="InterPro" id="IPR023187">
    <property type="entry name" value="Tscrpt_reg_MarR-type_CS"/>
</dbReference>
<dbReference type="InterPro" id="IPR036390">
    <property type="entry name" value="WH_DNA-bd_sf"/>
</dbReference>
<dbReference type="Proteomes" id="UP000562395">
    <property type="component" value="Unassembled WGS sequence"/>
</dbReference>
<dbReference type="Gene3D" id="1.10.10.10">
    <property type="entry name" value="Winged helix-like DNA-binding domain superfamily/Winged helix DNA-binding domain"/>
    <property type="match status" value="1"/>
</dbReference>
<keyword evidence="1" id="KW-0238">DNA-binding</keyword>
<dbReference type="PROSITE" id="PS01117">
    <property type="entry name" value="HTH_MARR_1"/>
    <property type="match status" value="1"/>
</dbReference>
<organism evidence="1 2">
    <name type="scientific">Novosphingobium hassiacum</name>
    <dbReference type="NCBI Taxonomy" id="173676"/>
    <lineage>
        <taxon>Bacteria</taxon>
        <taxon>Pseudomonadati</taxon>
        <taxon>Pseudomonadota</taxon>
        <taxon>Alphaproteobacteria</taxon>
        <taxon>Sphingomonadales</taxon>
        <taxon>Sphingomonadaceae</taxon>
        <taxon>Novosphingobium</taxon>
    </lineage>
</organism>
<accession>A0A7W5ZXS0</accession>
<keyword evidence="2" id="KW-1185">Reference proteome</keyword>
<dbReference type="GO" id="GO:0003677">
    <property type="term" value="F:DNA binding"/>
    <property type="evidence" value="ECO:0007669"/>
    <property type="project" value="UniProtKB-KW"/>
</dbReference>
<gene>
    <name evidence="1" type="ORF">GGQ88_002715</name>
</gene>
<dbReference type="InterPro" id="IPR036388">
    <property type="entry name" value="WH-like_DNA-bd_sf"/>
</dbReference>
<protein>
    <submittedName>
        <fullName evidence="1">DNA-binding MarR family transcriptional regulator</fullName>
    </submittedName>
</protein>
<comment type="caution">
    <text evidence="1">The sequence shown here is derived from an EMBL/GenBank/DDBJ whole genome shotgun (WGS) entry which is preliminary data.</text>
</comment>
<dbReference type="SUPFAM" id="SSF46785">
    <property type="entry name" value="Winged helix' DNA-binding domain"/>
    <property type="match status" value="1"/>
</dbReference>
<dbReference type="GO" id="GO:0003700">
    <property type="term" value="F:DNA-binding transcription factor activity"/>
    <property type="evidence" value="ECO:0007669"/>
    <property type="project" value="InterPro"/>
</dbReference>